<dbReference type="PANTHER" id="PTHR19328:SF75">
    <property type="entry name" value="ALDOSE SUGAR DEHYDROGENASE YLII"/>
    <property type="match status" value="1"/>
</dbReference>
<proteinExistence type="predicted"/>
<sequence length="462" mass="49658">MRIHRGRPRARPWRASVATCRARARTSANIAREPAIRGLSIHNETGETLMRMKGSALAASLAVALLASAGAPAQQLNIGMAPVTLTESAYVFDTAEQHKIRVVVVAKGLNHPFSVALLPNGDALVSERGTKLRRVRNATGVSGTAAMLEPAELKGVPALEPVYRNGGLHDLALHPQFAQNGLVYFTFNKAGKAGDPKATPPTRQESLVALMRGKLVGDALTNVQELFVGPSGSTSGSRIVFGKDGFVYMTTGGPFGPAAQSIDSIYGKVLRFTADGKVPADNPLVGKKDARPEIYSYGHRDSLGLTVHPVNGAILQAEHGPNGGDEVNWILPGKNYGWPKYTFGRNYDGPHFPDPPIAEGIEQPLILWVPSIGPSGLAIYTGDKFPAWKGNLFVGSVRWGEIPRTGSLQRVVLTDKLDEIRREALLSELHQRIRDVRQGADGLIYVLTDEDDGALLRIEPAS</sequence>
<dbReference type="AlphaFoldDB" id="C0IN84"/>
<name>C0IN84_9BACT</name>
<feature type="domain" description="Glucose/Sorbosone dehydrogenase" evidence="1">
    <location>
        <begin position="109"/>
        <end position="457"/>
    </location>
</feature>
<evidence type="ECO:0000259" key="1">
    <source>
        <dbReference type="Pfam" id="PF07995"/>
    </source>
</evidence>
<dbReference type="SUPFAM" id="SSF50952">
    <property type="entry name" value="Soluble quinoprotein glucose dehydrogenase"/>
    <property type="match status" value="1"/>
</dbReference>
<organism evidence="2">
    <name type="scientific">uncultured bacterium BLR8</name>
    <dbReference type="NCBI Taxonomy" id="506524"/>
    <lineage>
        <taxon>Bacteria</taxon>
        <taxon>environmental samples</taxon>
    </lineage>
</organism>
<dbReference type="Pfam" id="PF07995">
    <property type="entry name" value="GSDH"/>
    <property type="match status" value="1"/>
</dbReference>
<evidence type="ECO:0000313" key="2">
    <source>
        <dbReference type="EMBL" id="ACN58770.1"/>
    </source>
</evidence>
<dbReference type="PANTHER" id="PTHR19328">
    <property type="entry name" value="HEDGEHOG-INTERACTING PROTEIN"/>
    <property type="match status" value="1"/>
</dbReference>
<dbReference type="EMBL" id="EU408349">
    <property type="protein sequence ID" value="ACN58770.1"/>
    <property type="molecule type" value="Genomic_DNA"/>
</dbReference>
<reference evidence="2" key="1">
    <citation type="journal article" date="2009" name="ISME J.">
        <title>Functional metagenomics reveals diverse beta-lactamases in a remote Alaskan soil.</title>
        <authorList>
            <person name="Allen H.K."/>
            <person name="Moe L.A."/>
            <person name="Rodbumrer J."/>
            <person name="Gaarder A."/>
            <person name="Handelsman J."/>
        </authorList>
    </citation>
    <scope>NUCLEOTIDE SEQUENCE</scope>
</reference>
<dbReference type="InterPro" id="IPR011042">
    <property type="entry name" value="6-blade_b-propeller_TolB-like"/>
</dbReference>
<dbReference type="InterPro" id="IPR011041">
    <property type="entry name" value="Quinoprot_gluc/sorb_DH_b-prop"/>
</dbReference>
<protein>
    <submittedName>
        <fullName evidence="2">Glucose sorbosone dehydrogenase</fullName>
    </submittedName>
</protein>
<dbReference type="InterPro" id="IPR012938">
    <property type="entry name" value="Glc/Sorbosone_DH"/>
</dbReference>
<accession>C0IN84</accession>
<gene>
    <name evidence="2" type="ORF">AKSOIL_0125</name>
</gene>
<dbReference type="Gene3D" id="2.120.10.30">
    <property type="entry name" value="TolB, C-terminal domain"/>
    <property type="match status" value="1"/>
</dbReference>